<sequence length="152" mass="16285">MSRRNDTNAASEPAGHARASPGRAASPSRAPTPPRAAAVVGDPPTHERRSATEENILSALAALLDHMEKMETSQMLTNEDERMRGAIESGLFASALGENMSAKTMTIDALRDSPERKPAARQARVPAPPPDIEGSLFSSFVTRSPTPYRHQA</sequence>
<dbReference type="AlphaFoldDB" id="M4B6J3"/>
<evidence type="ECO:0000256" key="1">
    <source>
        <dbReference type="SAM" id="MobiDB-lite"/>
    </source>
</evidence>
<gene>
    <name evidence="2" type="primary">HaRxL87h</name>
</gene>
<reference evidence="4" key="1">
    <citation type="journal article" date="2010" name="Science">
        <title>Signatures of adaptation to obligate biotrophy in the Hyaloperonospora arabidopsidis genome.</title>
        <authorList>
            <person name="Baxter L."/>
            <person name="Tripathy S."/>
            <person name="Ishaque N."/>
            <person name="Boot N."/>
            <person name="Cabral A."/>
            <person name="Kemen E."/>
            <person name="Thines M."/>
            <person name="Ah-Fong A."/>
            <person name="Anderson R."/>
            <person name="Badejoko W."/>
            <person name="Bittner-Eddy P."/>
            <person name="Boore J.L."/>
            <person name="Chibucos M.C."/>
            <person name="Coates M."/>
            <person name="Dehal P."/>
            <person name="Delehaunty K."/>
            <person name="Dong S."/>
            <person name="Downton P."/>
            <person name="Dumas B."/>
            <person name="Fabro G."/>
            <person name="Fronick C."/>
            <person name="Fuerstenberg S.I."/>
            <person name="Fulton L."/>
            <person name="Gaulin E."/>
            <person name="Govers F."/>
            <person name="Hughes L."/>
            <person name="Humphray S."/>
            <person name="Jiang R.H."/>
            <person name="Judelson H."/>
            <person name="Kamoun S."/>
            <person name="Kyung K."/>
            <person name="Meijer H."/>
            <person name="Minx P."/>
            <person name="Morris P."/>
            <person name="Nelson J."/>
            <person name="Phuntumart V."/>
            <person name="Qutob D."/>
            <person name="Rehmany A."/>
            <person name="Rougon-Cardoso A."/>
            <person name="Ryden P."/>
            <person name="Torto-Alalibo T."/>
            <person name="Studholme D."/>
            <person name="Wang Y."/>
            <person name="Win J."/>
            <person name="Wood J."/>
            <person name="Clifton S.W."/>
            <person name="Rogers J."/>
            <person name="Van den Ackerveken G."/>
            <person name="Jones J.D."/>
            <person name="McDowell J.M."/>
            <person name="Beynon J."/>
            <person name="Tyler B.M."/>
        </authorList>
    </citation>
    <scope>NUCLEOTIDE SEQUENCE [LARGE SCALE GENOMIC DNA]</scope>
    <source>
        <strain evidence="4">Emoy2</strain>
    </source>
</reference>
<evidence type="ECO:0000313" key="2">
    <source>
        <dbReference type="EMBL" id="BAP68813.1"/>
    </source>
</evidence>
<organism evidence="3 4">
    <name type="scientific">Hyaloperonospora arabidopsidis (strain Emoy2)</name>
    <name type="common">Downy mildew agent</name>
    <name type="synonym">Peronospora arabidopsidis</name>
    <dbReference type="NCBI Taxonomy" id="559515"/>
    <lineage>
        <taxon>Eukaryota</taxon>
        <taxon>Sar</taxon>
        <taxon>Stramenopiles</taxon>
        <taxon>Oomycota</taxon>
        <taxon>Peronosporomycetes</taxon>
        <taxon>Peronosporales</taxon>
        <taxon>Peronosporaceae</taxon>
        <taxon>Hyaloperonospora</taxon>
    </lineage>
</organism>
<protein>
    <submittedName>
        <fullName evidence="2">RxLR effector candidate protein</fullName>
    </submittedName>
</protein>
<dbReference type="Proteomes" id="UP000011713">
    <property type="component" value="Unassembled WGS sequence"/>
</dbReference>
<keyword evidence="4" id="KW-1185">Reference proteome</keyword>
<name>M4B6J3_HYAAE</name>
<dbReference type="HOGENOM" id="CLU_081129_0_0_1"/>
<dbReference type="InParanoid" id="M4B6J3"/>
<dbReference type="EnsemblProtists" id="HpaT801894">
    <property type="protein sequence ID" value="HpaP801894"/>
    <property type="gene ID" value="HpaG801894"/>
</dbReference>
<feature type="region of interest" description="Disordered" evidence="1">
    <location>
        <begin position="110"/>
        <end position="152"/>
    </location>
</feature>
<dbReference type="EMBL" id="AB922238">
    <property type="protein sequence ID" value="BAP68813.1"/>
    <property type="molecule type" value="mRNA"/>
</dbReference>
<feature type="compositionally biased region" description="Polar residues" evidence="1">
    <location>
        <begin position="136"/>
        <end position="145"/>
    </location>
</feature>
<feature type="compositionally biased region" description="Low complexity" evidence="1">
    <location>
        <begin position="13"/>
        <end position="29"/>
    </location>
</feature>
<dbReference type="EMBL" id="JH598637">
    <property type="status" value="NOT_ANNOTATED_CDS"/>
    <property type="molecule type" value="Genomic_DNA"/>
</dbReference>
<proteinExistence type="evidence at transcript level"/>
<evidence type="ECO:0000313" key="3">
    <source>
        <dbReference type="EnsemblProtists" id="HpaP801894"/>
    </source>
</evidence>
<evidence type="ECO:0000313" key="4">
    <source>
        <dbReference type="Proteomes" id="UP000011713"/>
    </source>
</evidence>
<dbReference type="VEuPathDB" id="FungiDB:HpaG801894"/>
<reference evidence="3" key="3">
    <citation type="submission" date="2015-06" db="UniProtKB">
        <authorList>
            <consortium name="EnsemblProtists"/>
        </authorList>
    </citation>
    <scope>IDENTIFICATION</scope>
    <source>
        <strain evidence="3">Emoy2</strain>
    </source>
</reference>
<feature type="region of interest" description="Disordered" evidence="1">
    <location>
        <begin position="1"/>
        <end position="53"/>
    </location>
</feature>
<reference evidence="2" key="2">
    <citation type="journal article" date="2014" name="PLoS Pathog.">
        <title>Expression profiling during arabidopsis/downy mildew interaction reveals a highly-expressed effector that attenuates responses to salicylic acid.</title>
        <authorList>
            <person name="Asai S."/>
            <person name="Rallapalli G."/>
            <person name="Piquerez S.J.M."/>
            <person name="Caillaud M.C."/>
            <person name="Furzer O.J."/>
            <person name="Ishaque N."/>
            <person name="Wirthmueller L."/>
            <person name="Fabro G."/>
            <person name="Shirasu K."/>
            <person name="Jones J.D.G."/>
        </authorList>
    </citation>
    <scope>NUCLEOTIDE SEQUENCE</scope>
    <source>
        <strain evidence="2">Emoy2</strain>
    </source>
</reference>
<accession>M4B6J3</accession>